<evidence type="ECO:0000259" key="3">
    <source>
        <dbReference type="PROSITE" id="PS51781"/>
    </source>
</evidence>
<sequence>MNKRSKRLSTAIFLSGVLFATMYTQDVNAASKTATVDTSILNVRQSSSTSSPIVGKLTKGNKVSVLNVKGSWAEINYKGAKRYVSSAYLKMTTATPVSASKVKQTYTVTDNLNLRQSANLKARVLVTIPKNKEVQYLSKTGTWYRVKYGSKTGYVAAKYVKVQNTVVKNATTAAPKPTTVTKNNASSSTTKQVYATTANLNLRSTASTKAKVLVTIPKNKEVQYIAKSGNWFKVKYGSKTGFVSASYIKVTNKTVSPAPIKPAAPKPPAPKPPAATSAQTKVYKTKENLNLRSTASTKGKVLVTIPKNKEVQYISKSGNWYKVKYGSKTGFVSATYISVTTKTVTPAKPAPKPPVAAPSNKVTYNTKENLNLRSAASWSGKILLTIPKNKEVTYVSKSGDWMRVTYNGKTGYVASSYLTAVKPAPAKPVTPAAKKYYYTTANLNLRASNSLSGKVIVTLLPNKKVEFVSAHGDWYKIKYENKVGFVSKKYLTEKAPVAPSKPVETEQDYTIAYEAVVTAMPSLNVRTAPDASSTQIGTVLHNQIIGVIKKINDSWVQIEFELNGKLVPAYVHSSYIKPYTGPTVPETVPGTKNVVLNYSDYDLKLTDMVQIQKNVNAQTDKYRGTAAFVSKEFIQLIEGTQTGKVSTNALNVRADATTNSHVYGILNMNSVVNVLGEKDNFYLISYKRKTGESERVFDNTWRLATESDILNQVDPRLVKFEAALDSPRESFQYLDLSKSANVSATILNKTLQGKGILSGQAQAFIDAGKSYNINEIYLMSHAFLETGNGTSTLASGVWVDQTGKLSTSTSTRYKRVYNMYGIGATDANPTAGGAKYAFDNGWFTPAEAIKGGGQWISNRYVNNTRKQNTLYKMRFNPDKPGTYQYATDIEWAYKQTFKIHEIYKLLEEYTVEFDIPRFIY</sequence>
<keyword evidence="5" id="KW-1185">Reference proteome</keyword>
<feature type="region of interest" description="Disordered" evidence="1">
    <location>
        <begin position="256"/>
        <end position="279"/>
    </location>
</feature>
<dbReference type="EMBL" id="JASWER010000003">
    <property type="protein sequence ID" value="MDL5376601.1"/>
    <property type="molecule type" value="Genomic_DNA"/>
</dbReference>
<dbReference type="Gene3D" id="2.30.30.40">
    <property type="entry name" value="SH3 Domains"/>
    <property type="match status" value="8"/>
</dbReference>
<comment type="caution">
    <text evidence="4">The sequence shown here is derived from an EMBL/GenBank/DDBJ whole genome shotgun (WGS) entry which is preliminary data.</text>
</comment>
<dbReference type="InterPro" id="IPR036028">
    <property type="entry name" value="SH3-like_dom_sf"/>
</dbReference>
<evidence type="ECO:0000256" key="1">
    <source>
        <dbReference type="SAM" id="MobiDB-lite"/>
    </source>
</evidence>
<dbReference type="Pfam" id="PF01832">
    <property type="entry name" value="Glucosaminidase"/>
    <property type="match status" value="1"/>
</dbReference>
<dbReference type="SMART" id="SM00047">
    <property type="entry name" value="LYZ2"/>
    <property type="match status" value="1"/>
</dbReference>
<evidence type="ECO:0000313" key="4">
    <source>
        <dbReference type="EMBL" id="MDL5376601.1"/>
    </source>
</evidence>
<feature type="compositionally biased region" description="Pro residues" evidence="1">
    <location>
        <begin position="259"/>
        <end position="273"/>
    </location>
</feature>
<feature type="domain" description="SH3b" evidence="3">
    <location>
        <begin position="31"/>
        <end position="93"/>
    </location>
</feature>
<dbReference type="SMART" id="SM00287">
    <property type="entry name" value="SH3b"/>
    <property type="match status" value="8"/>
</dbReference>
<feature type="domain" description="SH3b" evidence="3">
    <location>
        <begin position="278"/>
        <end position="341"/>
    </location>
</feature>
<evidence type="ECO:0000256" key="2">
    <source>
        <dbReference type="SAM" id="SignalP"/>
    </source>
</evidence>
<dbReference type="InterPro" id="IPR002901">
    <property type="entry name" value="MGlyc_endo_b_GlcNAc-like_dom"/>
</dbReference>
<feature type="chain" id="PRO_5045958826" evidence="2">
    <location>
        <begin position="30"/>
        <end position="920"/>
    </location>
</feature>
<feature type="signal peptide" evidence="2">
    <location>
        <begin position="1"/>
        <end position="29"/>
    </location>
</feature>
<feature type="domain" description="SH3b" evidence="3">
    <location>
        <begin position="512"/>
        <end position="580"/>
    </location>
</feature>
<feature type="domain" description="SH3b" evidence="3">
    <location>
        <begin position="103"/>
        <end position="164"/>
    </location>
</feature>
<name>A0ABT7MN47_9BACL</name>
<organism evidence="4 5">
    <name type="scientific">Exiguobacterium mexicanum</name>
    <dbReference type="NCBI Taxonomy" id="340146"/>
    <lineage>
        <taxon>Bacteria</taxon>
        <taxon>Bacillati</taxon>
        <taxon>Bacillota</taxon>
        <taxon>Bacilli</taxon>
        <taxon>Bacillales</taxon>
        <taxon>Bacillales Family XII. Incertae Sedis</taxon>
        <taxon>Exiguobacterium</taxon>
    </lineage>
</organism>
<reference evidence="4 5" key="1">
    <citation type="submission" date="2023-06" db="EMBL/GenBank/DDBJ databases">
        <title>Influencing factors and mechanism of Cr(VI) reduction by facultative anaerobic Exiguobacterium sp. PY14.</title>
        <authorList>
            <person name="Zou L."/>
        </authorList>
    </citation>
    <scope>NUCLEOTIDE SEQUENCE [LARGE SCALE GENOMIC DNA]</scope>
    <source>
        <strain evidence="4 5">PY14</strain>
    </source>
</reference>
<dbReference type="InterPro" id="IPR052354">
    <property type="entry name" value="Cell_Wall_Dynamics_Protein"/>
</dbReference>
<dbReference type="Pfam" id="PF08239">
    <property type="entry name" value="SH3_3"/>
    <property type="match status" value="8"/>
</dbReference>
<accession>A0ABT7MN47</accession>
<dbReference type="PROSITE" id="PS51781">
    <property type="entry name" value="SH3B"/>
    <property type="match status" value="7"/>
</dbReference>
<keyword evidence="2" id="KW-0732">Signal</keyword>
<dbReference type="InterPro" id="IPR003646">
    <property type="entry name" value="SH3-like_bac-type"/>
</dbReference>
<feature type="domain" description="SH3b" evidence="3">
    <location>
        <begin position="188"/>
        <end position="252"/>
    </location>
</feature>
<dbReference type="SUPFAM" id="SSF50044">
    <property type="entry name" value="SH3-domain"/>
    <property type="match status" value="3"/>
</dbReference>
<feature type="domain" description="SH3b" evidence="3">
    <location>
        <begin position="433"/>
        <end position="495"/>
    </location>
</feature>
<feature type="domain" description="SH3b" evidence="3">
    <location>
        <begin position="357"/>
        <end position="422"/>
    </location>
</feature>
<dbReference type="Gene3D" id="1.10.530.10">
    <property type="match status" value="1"/>
</dbReference>
<dbReference type="PANTHER" id="PTHR34408">
    <property type="entry name" value="FAMILY PROTEIN, PUTATIVE-RELATED"/>
    <property type="match status" value="1"/>
</dbReference>
<protein>
    <submittedName>
        <fullName evidence="4">SH3 domain-containing protein</fullName>
    </submittedName>
</protein>
<dbReference type="PANTHER" id="PTHR34408:SF1">
    <property type="entry name" value="GLYCOSYL HYDROLASE FAMILY 19 DOMAIN-CONTAINING PROTEIN HI_1415"/>
    <property type="match status" value="1"/>
</dbReference>
<evidence type="ECO:0000313" key="5">
    <source>
        <dbReference type="Proteomes" id="UP001230807"/>
    </source>
</evidence>
<dbReference type="Proteomes" id="UP001230807">
    <property type="component" value="Unassembled WGS sequence"/>
</dbReference>
<dbReference type="RefSeq" id="WP_214832051.1">
    <property type="nucleotide sequence ID" value="NZ_CP183077.1"/>
</dbReference>
<gene>
    <name evidence="4" type="ORF">QR695_06220</name>
</gene>
<proteinExistence type="predicted"/>